<dbReference type="OrthoDB" id="2506710at2759"/>
<reference evidence="2" key="1">
    <citation type="submission" date="2021-03" db="EMBL/GenBank/DDBJ databases">
        <title>Draft genome sequence of rust myrtle Austropuccinia psidii MF-1, a brazilian biotype.</title>
        <authorList>
            <person name="Quecine M.C."/>
            <person name="Pachon D.M.R."/>
            <person name="Bonatelli M.L."/>
            <person name="Correr F.H."/>
            <person name="Franceschini L.M."/>
            <person name="Leite T.F."/>
            <person name="Margarido G.R.A."/>
            <person name="Almeida C.A."/>
            <person name="Ferrarezi J.A."/>
            <person name="Labate C.A."/>
        </authorList>
    </citation>
    <scope>NUCLEOTIDE SEQUENCE</scope>
    <source>
        <strain evidence="2">MF-1</strain>
    </source>
</reference>
<gene>
    <name evidence="2" type="ORF">O181_040342</name>
</gene>
<evidence type="ECO:0000313" key="3">
    <source>
        <dbReference type="Proteomes" id="UP000765509"/>
    </source>
</evidence>
<protein>
    <submittedName>
        <fullName evidence="2">Uncharacterized protein</fullName>
    </submittedName>
</protein>
<dbReference type="Proteomes" id="UP000765509">
    <property type="component" value="Unassembled WGS sequence"/>
</dbReference>
<comment type="caution">
    <text evidence="2">The sequence shown here is derived from an EMBL/GenBank/DDBJ whole genome shotgun (WGS) entry which is preliminary data.</text>
</comment>
<sequence length="112" mass="13244">MVNTSDLGGKKKLFPNEKMTPGDLKLEHSSEEAIFYIERNRHMSWFIKQKDRLTTLHPDIFETMVHERILRNCGGDIEPFSTEDYINSMEEITTRTKIDRNWYKPPIDNQPS</sequence>
<proteinExistence type="predicted"/>
<evidence type="ECO:0000256" key="1">
    <source>
        <dbReference type="SAM" id="MobiDB-lite"/>
    </source>
</evidence>
<keyword evidence="3" id="KW-1185">Reference proteome</keyword>
<organism evidence="2 3">
    <name type="scientific">Austropuccinia psidii MF-1</name>
    <dbReference type="NCBI Taxonomy" id="1389203"/>
    <lineage>
        <taxon>Eukaryota</taxon>
        <taxon>Fungi</taxon>
        <taxon>Dikarya</taxon>
        <taxon>Basidiomycota</taxon>
        <taxon>Pucciniomycotina</taxon>
        <taxon>Pucciniomycetes</taxon>
        <taxon>Pucciniales</taxon>
        <taxon>Sphaerophragmiaceae</taxon>
        <taxon>Austropuccinia</taxon>
    </lineage>
</organism>
<dbReference type="EMBL" id="AVOT02015918">
    <property type="protein sequence ID" value="MBW0500627.1"/>
    <property type="molecule type" value="Genomic_DNA"/>
</dbReference>
<feature type="region of interest" description="Disordered" evidence="1">
    <location>
        <begin position="1"/>
        <end position="21"/>
    </location>
</feature>
<dbReference type="AlphaFoldDB" id="A0A9Q3DIL3"/>
<evidence type="ECO:0000313" key="2">
    <source>
        <dbReference type="EMBL" id="MBW0500627.1"/>
    </source>
</evidence>
<name>A0A9Q3DIL3_9BASI</name>
<accession>A0A9Q3DIL3</accession>